<accession>A0A839N6T1</accession>
<protein>
    <submittedName>
        <fullName evidence="1">Uncharacterized protein</fullName>
    </submittedName>
</protein>
<organism evidence="1 2">
    <name type="scientific">Flexivirga oryzae</name>
    <dbReference type="NCBI Taxonomy" id="1794944"/>
    <lineage>
        <taxon>Bacteria</taxon>
        <taxon>Bacillati</taxon>
        <taxon>Actinomycetota</taxon>
        <taxon>Actinomycetes</taxon>
        <taxon>Micrococcales</taxon>
        <taxon>Dermacoccaceae</taxon>
        <taxon>Flexivirga</taxon>
    </lineage>
</organism>
<gene>
    <name evidence="1" type="ORF">FHU39_000445</name>
</gene>
<name>A0A839N6T1_9MICO</name>
<dbReference type="EMBL" id="JACHVQ010000001">
    <property type="protein sequence ID" value="MBB2890461.1"/>
    <property type="molecule type" value="Genomic_DNA"/>
</dbReference>
<reference evidence="1 2" key="1">
    <citation type="submission" date="2020-08" db="EMBL/GenBank/DDBJ databases">
        <title>Sequencing the genomes of 1000 actinobacteria strains.</title>
        <authorList>
            <person name="Klenk H.-P."/>
        </authorList>
    </citation>
    <scope>NUCLEOTIDE SEQUENCE [LARGE SCALE GENOMIC DNA]</scope>
    <source>
        <strain evidence="1 2">DSM 105369</strain>
    </source>
</reference>
<evidence type="ECO:0000313" key="1">
    <source>
        <dbReference type="EMBL" id="MBB2890461.1"/>
    </source>
</evidence>
<dbReference type="AlphaFoldDB" id="A0A839N6T1"/>
<proteinExistence type="predicted"/>
<dbReference type="RefSeq" id="WP_183318567.1">
    <property type="nucleotide sequence ID" value="NZ_JACHVQ010000001.1"/>
</dbReference>
<evidence type="ECO:0000313" key="2">
    <source>
        <dbReference type="Proteomes" id="UP000559182"/>
    </source>
</evidence>
<dbReference type="Proteomes" id="UP000559182">
    <property type="component" value="Unassembled WGS sequence"/>
</dbReference>
<keyword evidence="2" id="KW-1185">Reference proteome</keyword>
<comment type="caution">
    <text evidence="1">The sequence shown here is derived from an EMBL/GenBank/DDBJ whole genome shotgun (WGS) entry which is preliminary data.</text>
</comment>
<sequence length="172" mass="18833">MSNNSYLIMSSGPQLETSDSEALYWRSLFSPDTLERHRAAWERAAQDANPPEGLTTVVTTVGEARGPIARFTGLIGEQLPEQRELYAEFAQLIGDAPDDATISVDYQEIAWFSSHEEFFADLVASVRATHAGDLSWLPAKQDDPIVSGFGWHSDDDLAGPVWSATAAALGYR</sequence>